<feature type="domain" description="HTH merR-type" evidence="2">
    <location>
        <begin position="7"/>
        <end position="76"/>
    </location>
</feature>
<dbReference type="Gene3D" id="3.20.80.10">
    <property type="entry name" value="Regulatory factor, effector binding domain"/>
    <property type="match status" value="1"/>
</dbReference>
<dbReference type="SMART" id="SM00422">
    <property type="entry name" value="HTH_MERR"/>
    <property type="match status" value="1"/>
</dbReference>
<keyword evidence="4" id="KW-1185">Reference proteome</keyword>
<dbReference type="InterPro" id="IPR000551">
    <property type="entry name" value="MerR-type_HTH_dom"/>
</dbReference>
<dbReference type="SUPFAM" id="SSF46955">
    <property type="entry name" value="Putative DNA-binding domain"/>
    <property type="match status" value="1"/>
</dbReference>
<dbReference type="EMBL" id="QVLX01000007">
    <property type="protein sequence ID" value="RGE85763.1"/>
    <property type="molecule type" value="Genomic_DNA"/>
</dbReference>
<dbReference type="GO" id="GO:0003677">
    <property type="term" value="F:DNA binding"/>
    <property type="evidence" value="ECO:0007669"/>
    <property type="project" value="UniProtKB-KW"/>
</dbReference>
<keyword evidence="1" id="KW-0238">DNA-binding</keyword>
<dbReference type="InterPro" id="IPR009061">
    <property type="entry name" value="DNA-bd_dom_put_sf"/>
</dbReference>
<dbReference type="RefSeq" id="WP_024733142.1">
    <property type="nucleotide sequence ID" value="NZ_CALBAT010000012.1"/>
</dbReference>
<dbReference type="InterPro" id="IPR047057">
    <property type="entry name" value="MerR_fam"/>
</dbReference>
<dbReference type="Pfam" id="PF00376">
    <property type="entry name" value="MerR"/>
    <property type="match status" value="1"/>
</dbReference>
<dbReference type="PANTHER" id="PTHR30204:SF85">
    <property type="entry name" value="MULTIDRUG-EFFLUX TRANSPORTER 2 REGULATOR"/>
    <property type="match status" value="1"/>
</dbReference>
<dbReference type="PROSITE" id="PS50937">
    <property type="entry name" value="HTH_MERR_2"/>
    <property type="match status" value="1"/>
</dbReference>
<dbReference type="InterPro" id="IPR029442">
    <property type="entry name" value="GyrI-like"/>
</dbReference>
<evidence type="ECO:0000259" key="2">
    <source>
        <dbReference type="PROSITE" id="PS50937"/>
    </source>
</evidence>
<organism evidence="3 4">
    <name type="scientific">Sellimonas intestinalis</name>
    <dbReference type="NCBI Taxonomy" id="1653434"/>
    <lineage>
        <taxon>Bacteria</taxon>
        <taxon>Bacillati</taxon>
        <taxon>Bacillota</taxon>
        <taxon>Clostridia</taxon>
        <taxon>Lachnospirales</taxon>
        <taxon>Lachnospiraceae</taxon>
        <taxon>Sellimonas</taxon>
    </lineage>
</organism>
<accession>A0A3E3K094</accession>
<dbReference type="Gene3D" id="1.10.1660.10">
    <property type="match status" value="1"/>
</dbReference>
<gene>
    <name evidence="3" type="ORF">DW016_12310</name>
</gene>
<dbReference type="InterPro" id="IPR011256">
    <property type="entry name" value="Reg_factor_effector_dom_sf"/>
</dbReference>
<name>A0A3E3K094_9FIRM</name>
<protein>
    <submittedName>
        <fullName evidence="3">MerR family transcriptional regulator</fullName>
    </submittedName>
</protein>
<evidence type="ECO:0000313" key="3">
    <source>
        <dbReference type="EMBL" id="RGE85763.1"/>
    </source>
</evidence>
<reference evidence="3 4" key="1">
    <citation type="submission" date="2018-08" db="EMBL/GenBank/DDBJ databases">
        <title>A genome reference for cultivated species of the human gut microbiota.</title>
        <authorList>
            <person name="Zou Y."/>
            <person name="Xue W."/>
            <person name="Luo G."/>
        </authorList>
    </citation>
    <scope>NUCLEOTIDE SEQUENCE [LARGE SCALE GENOMIC DNA]</scope>
    <source>
        <strain evidence="3 4">AF37-2AT</strain>
    </source>
</reference>
<dbReference type="Proteomes" id="UP000261080">
    <property type="component" value="Unassembled WGS sequence"/>
</dbReference>
<dbReference type="OrthoDB" id="9773308at2"/>
<dbReference type="PANTHER" id="PTHR30204">
    <property type="entry name" value="REDOX-CYCLING DRUG-SENSING TRANSCRIPTIONAL ACTIVATOR SOXR"/>
    <property type="match status" value="1"/>
</dbReference>
<evidence type="ECO:0000313" key="4">
    <source>
        <dbReference type="Proteomes" id="UP000261080"/>
    </source>
</evidence>
<proteinExistence type="predicted"/>
<dbReference type="AlphaFoldDB" id="A0A3E3K094"/>
<sequence>MQQETIRLTTAQFAKLHNVNKRTLHYYDDIGLFSPCHKGENGYRYYDYSQSIDFEYIRMLKEINLSIEEIKAFIHSFDEQKFLEIVSSKQKEIDREIRKLKTVKSVLKQKKEHLLFCRQISDMRIEISELKEEYLLTVPYEFEEDNPMKVFAYIQSVWTPEQYRAGVGSYLSLDKIQAGQFDKYDGLYTVITEHRLQNGSMTKPKGAYLCGYLKGRWSRLPELYEKMLSYADEHGLRLTGYSFERELTDYTIASEKEYITQVMIKIVEQS</sequence>
<dbReference type="SUPFAM" id="SSF55136">
    <property type="entry name" value="Probable bacterial effector-binding domain"/>
    <property type="match status" value="1"/>
</dbReference>
<evidence type="ECO:0000256" key="1">
    <source>
        <dbReference type="ARBA" id="ARBA00023125"/>
    </source>
</evidence>
<dbReference type="Pfam" id="PF06445">
    <property type="entry name" value="GyrI-like"/>
    <property type="match status" value="1"/>
</dbReference>
<comment type="caution">
    <text evidence="3">The sequence shown here is derived from an EMBL/GenBank/DDBJ whole genome shotgun (WGS) entry which is preliminary data.</text>
</comment>
<dbReference type="GO" id="GO:0003700">
    <property type="term" value="F:DNA-binding transcription factor activity"/>
    <property type="evidence" value="ECO:0007669"/>
    <property type="project" value="InterPro"/>
</dbReference>